<protein>
    <recommendedName>
        <fullName evidence="1">DUF6792 domain-containing protein</fullName>
    </recommendedName>
</protein>
<proteinExistence type="predicted"/>
<evidence type="ECO:0000313" key="2">
    <source>
        <dbReference type="EMBL" id="WIF96506.1"/>
    </source>
</evidence>
<dbReference type="RefSeq" id="WP_231416780.1">
    <property type="nucleotide sequence ID" value="NZ_CP126446.1"/>
</dbReference>
<gene>
    <name evidence="2" type="ORF">QNI29_12170</name>
</gene>
<reference evidence="2 3" key="1">
    <citation type="submission" date="2023-05" db="EMBL/GenBank/DDBJ databases">
        <title>Comparative genomics reveals the evidence of polycyclic aromatic hydrocarbons degradation in moderately halophilic genus Pontibacillus.</title>
        <authorList>
            <person name="Yang H."/>
            <person name="Qian Z."/>
        </authorList>
    </citation>
    <scope>NUCLEOTIDE SEQUENCE [LARGE SCALE GENOMIC DNA]</scope>
    <source>
        <strain evidence="3">HN14</strain>
    </source>
</reference>
<dbReference type="Pfam" id="PF20591">
    <property type="entry name" value="DUF6792"/>
    <property type="match status" value="1"/>
</dbReference>
<dbReference type="InterPro" id="IPR046742">
    <property type="entry name" value="DUF6792"/>
</dbReference>
<evidence type="ECO:0000259" key="1">
    <source>
        <dbReference type="Pfam" id="PF20591"/>
    </source>
</evidence>
<accession>A0ABY8UXY1</accession>
<name>A0ABY8UXY1_9BACI</name>
<evidence type="ECO:0000313" key="3">
    <source>
        <dbReference type="Proteomes" id="UP001236652"/>
    </source>
</evidence>
<dbReference type="Proteomes" id="UP001236652">
    <property type="component" value="Chromosome"/>
</dbReference>
<organism evidence="2 3">
    <name type="scientific">Pontibacillus chungwhensis</name>
    <dbReference type="NCBI Taxonomy" id="265426"/>
    <lineage>
        <taxon>Bacteria</taxon>
        <taxon>Bacillati</taxon>
        <taxon>Bacillota</taxon>
        <taxon>Bacilli</taxon>
        <taxon>Bacillales</taxon>
        <taxon>Bacillaceae</taxon>
        <taxon>Pontibacillus</taxon>
    </lineage>
</organism>
<feature type="domain" description="DUF6792" evidence="1">
    <location>
        <begin position="35"/>
        <end position="232"/>
    </location>
</feature>
<dbReference type="EMBL" id="CP126446">
    <property type="protein sequence ID" value="WIF96506.1"/>
    <property type="molecule type" value="Genomic_DNA"/>
</dbReference>
<keyword evidence="3" id="KW-1185">Reference proteome</keyword>
<sequence length="449" mass="52328">MILNSDLIRAEVLNQEFHLLNSGAIKDWLLNQDLLSQRDIEVTIYSSESFIKERDTGFDGTAIHFYSPSASINELYTIFRGSEHREVSDWRPKDWVYNLLGIFTGLGKTQYEAARAFNEEVTNHILNQTIPPLRKIGMGFSLGGNLVQTLQLIEAPFEIVFTYNDAKPSVYQLAYIDTTFQHEIELHTNQVLDPFSLIYQIPIEGLEKLAHRIYPTEKEFIYKLNVNSDLLYAFHIVPGFMDVGHECLLRVRKGQRLREVLEDIPPTFFRTIREGLATYSLLYETEGFDALWEEITGLDAKTIEAIFRSIVDYREDGFHPGLLKEWWKIYTHLFGSMDELYNRLPLFTTLLSRVWEHAPTFLRLLMSNNYLTVEEYKQWNESLTVIRGHMGGDLDHGILEQDLWLSLLTSFRLLKKVMILLFEDVVAGVQAHDLDSLIYYIRKYDKIFL</sequence>